<comment type="caution">
    <text evidence="1">The sequence shown here is derived from an EMBL/GenBank/DDBJ whole genome shotgun (WGS) entry which is preliminary data.</text>
</comment>
<dbReference type="InterPro" id="IPR016195">
    <property type="entry name" value="Pol/histidinol_Pase-like"/>
</dbReference>
<protein>
    <submittedName>
        <fullName evidence="1">PHP domain-containing protein</fullName>
    </submittedName>
</protein>
<reference evidence="2" key="1">
    <citation type="journal article" date="2019" name="Int. J. Syst. Evol. Microbiol.">
        <title>The Global Catalogue of Microorganisms (GCM) 10K type strain sequencing project: providing services to taxonomists for standard genome sequencing and annotation.</title>
        <authorList>
            <consortium name="The Broad Institute Genomics Platform"/>
            <consortium name="The Broad Institute Genome Sequencing Center for Infectious Disease"/>
            <person name="Wu L."/>
            <person name="Ma J."/>
        </authorList>
    </citation>
    <scope>NUCLEOTIDE SEQUENCE [LARGE SCALE GENOMIC DNA]</scope>
    <source>
        <strain evidence="2">JCM 3369</strain>
    </source>
</reference>
<dbReference type="PANTHER" id="PTHR42924">
    <property type="entry name" value="EXONUCLEASE"/>
    <property type="match status" value="1"/>
</dbReference>
<evidence type="ECO:0000313" key="2">
    <source>
        <dbReference type="Proteomes" id="UP001597327"/>
    </source>
</evidence>
<gene>
    <name evidence="1" type="ORF">ACFSC7_06645</name>
</gene>
<sequence>MTRSLRVVLHAHSTWSYDGHWSLSQVARFFGRFGVDAVLMSEHDTGFAPDRFEAYREACAAASTPKCRLIPGIEYSSPDNDIHILTWGLSRFLVEHRPVLETLDRVRTDGGVAIFAHPIRRQAFGKFDDRFIPLLDGIELWNRKSDGIAPGQEARTLLARTGLAPTVGCDFHRLRHFWPLWHEVEVEGEDLEAGIVTALKERRARPQMLFSNLSEGGRALETPMADRLEVWRGALRDLRKGRG</sequence>
<dbReference type="RefSeq" id="WP_149891048.1">
    <property type="nucleotide sequence ID" value="NZ_JBHUFA010000001.1"/>
</dbReference>
<dbReference type="EMBL" id="JBHUFA010000001">
    <property type="protein sequence ID" value="MFD1695188.1"/>
    <property type="molecule type" value="Genomic_DNA"/>
</dbReference>
<evidence type="ECO:0000313" key="1">
    <source>
        <dbReference type="EMBL" id="MFD1695188.1"/>
    </source>
</evidence>
<dbReference type="Proteomes" id="UP001597327">
    <property type="component" value="Unassembled WGS sequence"/>
</dbReference>
<dbReference type="InterPro" id="IPR052018">
    <property type="entry name" value="PHP_domain"/>
</dbReference>
<dbReference type="PANTHER" id="PTHR42924:SF3">
    <property type="entry name" value="POLYMERASE_HISTIDINOL PHOSPHATASE N-TERMINAL DOMAIN-CONTAINING PROTEIN"/>
    <property type="match status" value="1"/>
</dbReference>
<name>A0ABW4JUR4_9HYPH</name>
<accession>A0ABW4JUR4</accession>
<dbReference type="SUPFAM" id="SSF89550">
    <property type="entry name" value="PHP domain-like"/>
    <property type="match status" value="1"/>
</dbReference>
<keyword evidence="2" id="KW-1185">Reference proteome</keyword>
<organism evidence="1 2">
    <name type="scientific">Roseibium aestuarii</name>
    <dbReference type="NCBI Taxonomy" id="2600299"/>
    <lineage>
        <taxon>Bacteria</taxon>
        <taxon>Pseudomonadati</taxon>
        <taxon>Pseudomonadota</taxon>
        <taxon>Alphaproteobacteria</taxon>
        <taxon>Hyphomicrobiales</taxon>
        <taxon>Stappiaceae</taxon>
        <taxon>Roseibium</taxon>
    </lineage>
</organism>
<dbReference type="Gene3D" id="3.20.20.140">
    <property type="entry name" value="Metal-dependent hydrolases"/>
    <property type="match status" value="1"/>
</dbReference>
<proteinExistence type="predicted"/>